<dbReference type="FunFam" id="1.10.10.140:FF:000003">
    <property type="entry name" value="Cytochrome c oxidase assembly factor 6"/>
    <property type="match status" value="1"/>
</dbReference>
<dbReference type="AlphaFoldDB" id="U4LD68"/>
<protein>
    <submittedName>
        <fullName evidence="10">Similar to Cytochrome c oxidase subunit 6B-like protein new16 acc. no. G2TRP6</fullName>
    </submittedName>
</protein>
<comment type="subcellular location">
    <subcellularLocation>
        <location evidence="2">Cytoplasm</location>
    </subcellularLocation>
    <subcellularLocation>
        <location evidence="3">Mitochondrion intermembrane space</location>
    </subcellularLocation>
    <subcellularLocation>
        <location evidence="1">Nucleus</location>
    </subcellularLocation>
</comment>
<feature type="compositionally biased region" description="Polar residues" evidence="9">
    <location>
        <begin position="20"/>
        <end position="31"/>
    </location>
</feature>
<feature type="region of interest" description="Disordered" evidence="9">
    <location>
        <begin position="148"/>
        <end position="168"/>
    </location>
</feature>
<dbReference type="GO" id="GO:0033617">
    <property type="term" value="P:mitochondrial respiratory chain complex IV assembly"/>
    <property type="evidence" value="ECO:0007669"/>
    <property type="project" value="TreeGrafter"/>
</dbReference>
<feature type="region of interest" description="Disordered" evidence="9">
    <location>
        <begin position="17"/>
        <end position="46"/>
    </location>
</feature>
<keyword evidence="8" id="KW-0539">Nucleus</keyword>
<dbReference type="Pfam" id="PF02297">
    <property type="entry name" value="COX6B"/>
    <property type="match status" value="1"/>
</dbReference>
<sequence length="168" mass="18997">MAGFWHRRRSSIIRVRASPFLTTNEPTAQPTTPKPSNPKLLKRSQSSDQLAAMGLFGTSTTKSTEPETKIAPNRSQRAKCWEARDAFFECLDRNSIIDSVKEDKKAKEVCGGENVKFEKECVASWVEYFKKRRVMEYNRDQMMKGLQNEGAQQVAIPDPVGQAQVSPK</sequence>
<evidence type="ECO:0000313" key="11">
    <source>
        <dbReference type="Proteomes" id="UP000018144"/>
    </source>
</evidence>
<evidence type="ECO:0000256" key="9">
    <source>
        <dbReference type="SAM" id="MobiDB-lite"/>
    </source>
</evidence>
<dbReference type="InterPro" id="IPR048280">
    <property type="entry name" value="COX6B-like"/>
</dbReference>
<evidence type="ECO:0000256" key="8">
    <source>
        <dbReference type="ARBA" id="ARBA00023242"/>
    </source>
</evidence>
<evidence type="ECO:0000256" key="2">
    <source>
        <dbReference type="ARBA" id="ARBA00004496"/>
    </source>
</evidence>
<evidence type="ECO:0000313" key="10">
    <source>
        <dbReference type="EMBL" id="CCX12353.1"/>
    </source>
</evidence>
<dbReference type="EMBL" id="HF935700">
    <property type="protein sequence ID" value="CCX12353.1"/>
    <property type="molecule type" value="Genomic_DNA"/>
</dbReference>
<organism evidence="10 11">
    <name type="scientific">Pyronema omphalodes (strain CBS 100304)</name>
    <name type="common">Pyronema confluens</name>
    <dbReference type="NCBI Taxonomy" id="1076935"/>
    <lineage>
        <taxon>Eukaryota</taxon>
        <taxon>Fungi</taxon>
        <taxon>Dikarya</taxon>
        <taxon>Ascomycota</taxon>
        <taxon>Pezizomycotina</taxon>
        <taxon>Pezizomycetes</taxon>
        <taxon>Pezizales</taxon>
        <taxon>Pyronemataceae</taxon>
        <taxon>Pyronema</taxon>
    </lineage>
</organism>
<evidence type="ECO:0000256" key="5">
    <source>
        <dbReference type="ARBA" id="ARBA00022490"/>
    </source>
</evidence>
<keyword evidence="11" id="KW-1185">Reference proteome</keyword>
<dbReference type="GO" id="GO:0005758">
    <property type="term" value="C:mitochondrial intermembrane space"/>
    <property type="evidence" value="ECO:0007669"/>
    <property type="project" value="UniProtKB-SubCell"/>
</dbReference>
<dbReference type="SUPFAM" id="SSF47694">
    <property type="entry name" value="Cytochrome c oxidase subunit h"/>
    <property type="match status" value="1"/>
</dbReference>
<dbReference type="Gene3D" id="1.10.10.140">
    <property type="entry name" value="Cytochrome c oxidase, subunit VIb"/>
    <property type="match status" value="1"/>
</dbReference>
<comment type="similarity">
    <text evidence="4">Belongs to the cytochrome c oxidase subunit 6B family.</text>
</comment>
<name>U4LD68_PYROM</name>
<dbReference type="PANTHER" id="PTHR47677">
    <property type="entry name" value="CYTOCHROME C OXIDASE ASSEMBLY FACTOR 6"/>
    <property type="match status" value="1"/>
</dbReference>
<evidence type="ECO:0000256" key="6">
    <source>
        <dbReference type="ARBA" id="ARBA00023128"/>
    </source>
</evidence>
<dbReference type="InterPro" id="IPR036549">
    <property type="entry name" value="CX6/COA6-like_sf"/>
</dbReference>
<dbReference type="STRING" id="1076935.U4LD68"/>
<dbReference type="PROSITE" id="PS51808">
    <property type="entry name" value="CHCH"/>
    <property type="match status" value="1"/>
</dbReference>
<evidence type="ECO:0000256" key="7">
    <source>
        <dbReference type="ARBA" id="ARBA00023157"/>
    </source>
</evidence>
<accession>U4LD68</accession>
<proteinExistence type="inferred from homology"/>
<dbReference type="OrthoDB" id="5545577at2759"/>
<dbReference type="eggNOG" id="ENOG502S7HF">
    <property type="taxonomic scope" value="Eukaryota"/>
</dbReference>
<dbReference type="GO" id="GO:0005634">
    <property type="term" value="C:nucleus"/>
    <property type="evidence" value="ECO:0007669"/>
    <property type="project" value="UniProtKB-SubCell"/>
</dbReference>
<dbReference type="PANTHER" id="PTHR47677:SF1">
    <property type="entry name" value="CYTOCHROME C OXIDASE ASSEMBLY FACTOR 6"/>
    <property type="match status" value="1"/>
</dbReference>
<evidence type="ECO:0000256" key="1">
    <source>
        <dbReference type="ARBA" id="ARBA00004123"/>
    </source>
</evidence>
<keyword evidence="6" id="KW-0496">Mitochondrion</keyword>
<keyword evidence="5" id="KW-0963">Cytoplasm</keyword>
<reference evidence="10 11" key="1">
    <citation type="journal article" date="2013" name="PLoS Genet.">
        <title>The genome and development-dependent transcriptomes of Pyronema confluens: a window into fungal evolution.</title>
        <authorList>
            <person name="Traeger S."/>
            <person name="Altegoer F."/>
            <person name="Freitag M."/>
            <person name="Gabaldon T."/>
            <person name="Kempken F."/>
            <person name="Kumar A."/>
            <person name="Marcet-Houben M."/>
            <person name="Poggeler S."/>
            <person name="Stajich J.E."/>
            <person name="Nowrousian M."/>
        </authorList>
    </citation>
    <scope>NUCLEOTIDE SEQUENCE [LARGE SCALE GENOMIC DNA]</scope>
    <source>
        <strain evidence="11">CBS 100304</strain>
        <tissue evidence="10">Vegetative mycelium</tissue>
    </source>
</reference>
<evidence type="ECO:0000256" key="4">
    <source>
        <dbReference type="ARBA" id="ARBA00006425"/>
    </source>
</evidence>
<dbReference type="InterPro" id="IPR048281">
    <property type="entry name" value="COA6_fun"/>
</dbReference>
<gene>
    <name evidence="10" type="ORF">PCON_11947</name>
</gene>
<dbReference type="Proteomes" id="UP000018144">
    <property type="component" value="Unassembled WGS sequence"/>
</dbReference>
<evidence type="ECO:0000256" key="3">
    <source>
        <dbReference type="ARBA" id="ARBA00004569"/>
    </source>
</evidence>
<keyword evidence="7" id="KW-1015">Disulfide bond</keyword>